<accession>A0A1V6LQH2</accession>
<dbReference type="PANTHER" id="PTHR37836:SF2">
    <property type="entry name" value="DUF4038 DOMAIN-CONTAINING PROTEIN"/>
    <property type="match status" value="1"/>
</dbReference>
<dbReference type="OrthoDB" id="59486at2"/>
<feature type="signal peptide" evidence="1">
    <location>
        <begin position="1"/>
        <end position="21"/>
    </location>
</feature>
<dbReference type="InterPro" id="IPR041239">
    <property type="entry name" value="DUF5605"/>
</dbReference>
<dbReference type="SUPFAM" id="SSF51445">
    <property type="entry name" value="(Trans)glycosidases"/>
    <property type="match status" value="1"/>
</dbReference>
<evidence type="ECO:0000259" key="2">
    <source>
        <dbReference type="Pfam" id="PF13204"/>
    </source>
</evidence>
<dbReference type="PANTHER" id="PTHR37836">
    <property type="entry name" value="LMO1036 PROTEIN"/>
    <property type="match status" value="1"/>
</dbReference>
<keyword evidence="1" id="KW-0732">Signal</keyword>
<keyword evidence="6" id="KW-1185">Reference proteome</keyword>
<evidence type="ECO:0008006" key="7">
    <source>
        <dbReference type="Google" id="ProtNLM"/>
    </source>
</evidence>
<organism evidence="5 6">
    <name type="scientific">Croceivirga radicis</name>
    <dbReference type="NCBI Taxonomy" id="1929488"/>
    <lineage>
        <taxon>Bacteria</taxon>
        <taxon>Pseudomonadati</taxon>
        <taxon>Bacteroidota</taxon>
        <taxon>Flavobacteriia</taxon>
        <taxon>Flavobacteriales</taxon>
        <taxon>Flavobacteriaceae</taxon>
        <taxon>Croceivirga</taxon>
    </lineage>
</organism>
<feature type="chain" id="PRO_5012325156" description="DUF5060 domain-containing protein" evidence="1">
    <location>
        <begin position="22"/>
        <end position="534"/>
    </location>
</feature>
<evidence type="ECO:0000313" key="5">
    <source>
        <dbReference type="EMBL" id="OQD42445.1"/>
    </source>
</evidence>
<dbReference type="Gene3D" id="3.20.20.80">
    <property type="entry name" value="Glycosidases"/>
    <property type="match status" value="1"/>
</dbReference>
<dbReference type="InterPro" id="IPR017853">
    <property type="entry name" value="GH"/>
</dbReference>
<dbReference type="Proteomes" id="UP000191680">
    <property type="component" value="Unassembled WGS sequence"/>
</dbReference>
<dbReference type="Pfam" id="PF16586">
    <property type="entry name" value="DUF5060"/>
    <property type="match status" value="1"/>
</dbReference>
<sequence>MKKYVTFLVIFFNLLSLSITAQTIEQWSRFEASFSYEHSGNPFTEVALSGTFIHKDTTLTVKGFYDGNHTYKLRFMPILPGDWYFKTSSNIKALRGKSGSFKCTVATTITDGPVEVADTFHFKYKNGGYYFPFGTTLYAWSHMTDSLRKITLKNLKKAGFNKVRMCVLPKRYGTAGILPEHYPFKLKNTHTDKAGKTVYNWDFSHFNPVFFQQLEERILELDALGIQADLILFHPYDEGIWGFDQMPAAVDKQYLEYTLARIASFKNVWWSLANEWAYLDTKSIQDWDALIKTTKENDPYNHLISIHGPTAVYYDYTMPELTHVSIQDEAPVLNSVGTATLRRVYKKPIVLDEVGYEGNLPSRWGQLSGEALTHRIWNGVIAGGYVTHGEVIDSGDPDNIVWANGGELKGESWKAVKFLKELITDDLGPLHMADISRDIETATNGKGDYLIYFGEQERGEWAFSLPKKNGELDKLKEGIEYEATIIDASNGTQTLVSERFVTASAGRYRMKDVADKKITLPKKPYLAIRLRPIK</sequence>
<dbReference type="Pfam" id="PF13204">
    <property type="entry name" value="Apiosidase"/>
    <property type="match status" value="1"/>
</dbReference>
<comment type="caution">
    <text evidence="5">The sequence shown here is derived from an EMBL/GenBank/DDBJ whole genome shotgun (WGS) entry which is preliminary data.</text>
</comment>
<proteinExistence type="predicted"/>
<dbReference type="EMBL" id="MTBC01000006">
    <property type="protein sequence ID" value="OQD42445.1"/>
    <property type="molecule type" value="Genomic_DNA"/>
</dbReference>
<gene>
    <name evidence="5" type="ORF">BUL40_09970</name>
</gene>
<evidence type="ECO:0000259" key="4">
    <source>
        <dbReference type="Pfam" id="PF18310"/>
    </source>
</evidence>
<evidence type="ECO:0000256" key="1">
    <source>
        <dbReference type="SAM" id="SignalP"/>
    </source>
</evidence>
<evidence type="ECO:0000313" key="6">
    <source>
        <dbReference type="Proteomes" id="UP000191680"/>
    </source>
</evidence>
<protein>
    <recommendedName>
        <fullName evidence="7">DUF5060 domain-containing protein</fullName>
    </recommendedName>
</protein>
<feature type="domain" description="Apiosidase-like catalytic" evidence="2">
    <location>
        <begin position="122"/>
        <end position="384"/>
    </location>
</feature>
<dbReference type="Gene3D" id="2.60.40.10">
    <property type="entry name" value="Immunoglobulins"/>
    <property type="match status" value="1"/>
</dbReference>
<dbReference type="RefSeq" id="WP_080319147.1">
    <property type="nucleotide sequence ID" value="NZ_MTBC01000006.1"/>
</dbReference>
<dbReference type="InterPro" id="IPR032260">
    <property type="entry name" value="DUF5060"/>
</dbReference>
<dbReference type="AlphaFoldDB" id="A0A1V6LQH2"/>
<dbReference type="InterPro" id="IPR013783">
    <property type="entry name" value="Ig-like_fold"/>
</dbReference>
<evidence type="ECO:0000259" key="3">
    <source>
        <dbReference type="Pfam" id="PF16586"/>
    </source>
</evidence>
<reference evidence="5 6" key="1">
    <citation type="submission" date="2016-12" db="EMBL/GenBank/DDBJ databases">
        <authorList>
            <person name="Song W.-J."/>
            <person name="Kurnit D.M."/>
        </authorList>
    </citation>
    <scope>NUCLEOTIDE SEQUENCE [LARGE SCALE GENOMIC DNA]</scope>
    <source>
        <strain evidence="5 6">HSG9</strain>
    </source>
</reference>
<dbReference type="Pfam" id="PF18310">
    <property type="entry name" value="DUF5605"/>
    <property type="match status" value="1"/>
</dbReference>
<feature type="domain" description="DUF5060" evidence="3">
    <location>
        <begin position="23"/>
        <end position="90"/>
    </location>
</feature>
<name>A0A1V6LQH2_9FLAO</name>
<dbReference type="Gene3D" id="2.60.40.3950">
    <property type="match status" value="1"/>
</dbReference>
<dbReference type="InterPro" id="IPR025277">
    <property type="entry name" value="Apiosidase-like_cat_dom"/>
</dbReference>
<feature type="domain" description="DUF5605" evidence="4">
    <location>
        <begin position="447"/>
        <end position="531"/>
    </location>
</feature>